<gene>
    <name evidence="1" type="ORF">AYI69_g9014</name>
</gene>
<name>A0A1R1XFK2_9FUNG</name>
<dbReference type="AlphaFoldDB" id="A0A1R1XFK2"/>
<sequence>METNNSTPKQLPDVSWANVVTTNLKPPEGIGFESISGMKTNNKTIMCMGGTPFKLGCRLGEFNVDIELVIEEILEQICDIQTCFEIDHRRKILFLKFQDKENMELVKNKE</sequence>
<evidence type="ECO:0000313" key="2">
    <source>
        <dbReference type="Proteomes" id="UP000187429"/>
    </source>
</evidence>
<comment type="caution">
    <text evidence="1">The sequence shown here is derived from an EMBL/GenBank/DDBJ whole genome shotgun (WGS) entry which is preliminary data.</text>
</comment>
<reference evidence="2" key="1">
    <citation type="submission" date="2017-01" db="EMBL/GenBank/DDBJ databases">
        <authorList>
            <person name="Wang Y."/>
            <person name="White M."/>
            <person name="Kvist S."/>
            <person name="Moncalvo J.-M."/>
        </authorList>
    </citation>
    <scope>NUCLEOTIDE SEQUENCE [LARGE SCALE GENOMIC DNA]</scope>
    <source>
        <strain evidence="2">ID-206-W2</strain>
    </source>
</reference>
<dbReference type="EMBL" id="LSSM01005086">
    <property type="protein sequence ID" value="OMJ13417.1"/>
    <property type="molecule type" value="Genomic_DNA"/>
</dbReference>
<feature type="non-terminal residue" evidence="1">
    <location>
        <position position="110"/>
    </location>
</feature>
<keyword evidence="2" id="KW-1185">Reference proteome</keyword>
<evidence type="ECO:0000313" key="1">
    <source>
        <dbReference type="EMBL" id="OMJ13417.1"/>
    </source>
</evidence>
<protein>
    <submittedName>
        <fullName evidence="1">Uncharacterized protein</fullName>
    </submittedName>
</protein>
<organism evidence="1 2">
    <name type="scientific">Smittium culicis</name>
    <dbReference type="NCBI Taxonomy" id="133412"/>
    <lineage>
        <taxon>Eukaryota</taxon>
        <taxon>Fungi</taxon>
        <taxon>Fungi incertae sedis</taxon>
        <taxon>Zoopagomycota</taxon>
        <taxon>Kickxellomycotina</taxon>
        <taxon>Harpellomycetes</taxon>
        <taxon>Harpellales</taxon>
        <taxon>Legeriomycetaceae</taxon>
        <taxon>Smittium</taxon>
    </lineage>
</organism>
<accession>A0A1R1XFK2</accession>
<dbReference type="Proteomes" id="UP000187429">
    <property type="component" value="Unassembled WGS sequence"/>
</dbReference>
<proteinExistence type="predicted"/>